<dbReference type="OrthoDB" id="3255541at2759"/>
<dbReference type="InterPro" id="IPR032675">
    <property type="entry name" value="LRR_dom_sf"/>
</dbReference>
<sequence>MLQVGPTPRLFSNASLEQPEMHRALFIREVLVNIFYWQRYAFPKGRATLCALSRTCRTFHDPALDALWRELDHIKPLVLCLPKDLYSIESNVGGQGLILKQVRPLTSADWSIFERYAARVQGLKLRVWESRNSPIMNVDTKFLLALSCPPSAVSLFPRLRLIQWVDERPESILFLRSVASPSLLHLTISPKARPWVWDASRLSMLSSLGSLCPSLKYIQLPSLDNLKQPVVATTTQLLSYLSGLESVEVSRLDASAFTHLASLRSLKSLSFILDPSLPALCSRQQLCEGFEGLTDLTIRSGALQSVLSLLAMLQISINNIDVDLSATPDVDATGNFFLVLSSRCAAETLRRVSVAALGDTSTPPLTMENIKPLFSFNQKKSELASAWPHLEELHLNDESGWGIQSKVTFNGLLYLLRNCCQLRFLSIALNTDPAQFAQNNPRSLPASGMVHGNLIHLSVVDSELTEAAVIPVAAWTSAVLPNLKEGFIALAYEQLWYEASKQHDAFVAIRKQERSSQKDLLKRYIELGELNRQELVWGIQSRHPSVSRPRENVQIIRDKAGSGMVHMYNCYTVLEVPLPRLLLVT</sequence>
<reference evidence="1 2" key="1">
    <citation type="submission" date="2014-04" db="EMBL/GenBank/DDBJ databases">
        <title>Evolutionary Origins and Diversification of the Mycorrhizal Mutualists.</title>
        <authorList>
            <consortium name="DOE Joint Genome Institute"/>
            <consortium name="Mycorrhizal Genomics Consortium"/>
            <person name="Kohler A."/>
            <person name="Kuo A."/>
            <person name="Nagy L.G."/>
            <person name="Floudas D."/>
            <person name="Copeland A."/>
            <person name="Barry K.W."/>
            <person name="Cichocki N."/>
            <person name="Veneault-Fourrey C."/>
            <person name="LaButti K."/>
            <person name="Lindquist E.A."/>
            <person name="Lipzen A."/>
            <person name="Lundell T."/>
            <person name="Morin E."/>
            <person name="Murat C."/>
            <person name="Riley R."/>
            <person name="Ohm R."/>
            <person name="Sun H."/>
            <person name="Tunlid A."/>
            <person name="Henrissat B."/>
            <person name="Grigoriev I.V."/>
            <person name="Hibbett D.S."/>
            <person name="Martin F."/>
        </authorList>
    </citation>
    <scope>NUCLEOTIDE SEQUENCE [LARGE SCALE GENOMIC DNA]</scope>
    <source>
        <strain evidence="1 2">MD-312</strain>
    </source>
</reference>
<evidence type="ECO:0008006" key="3">
    <source>
        <dbReference type="Google" id="ProtNLM"/>
    </source>
</evidence>
<evidence type="ECO:0000313" key="2">
    <source>
        <dbReference type="Proteomes" id="UP000053820"/>
    </source>
</evidence>
<proteinExistence type="predicted"/>
<gene>
    <name evidence="1" type="ORF">HYDPIDRAFT_27880</name>
</gene>
<dbReference type="SUPFAM" id="SSF52047">
    <property type="entry name" value="RNI-like"/>
    <property type="match status" value="1"/>
</dbReference>
<dbReference type="EMBL" id="KN839844">
    <property type="protein sequence ID" value="KIJ65158.1"/>
    <property type="molecule type" value="Genomic_DNA"/>
</dbReference>
<dbReference type="Gene3D" id="3.80.10.10">
    <property type="entry name" value="Ribonuclease Inhibitor"/>
    <property type="match status" value="1"/>
</dbReference>
<keyword evidence="2" id="KW-1185">Reference proteome</keyword>
<protein>
    <recommendedName>
        <fullName evidence="3">F-box domain-containing protein</fullName>
    </recommendedName>
</protein>
<organism evidence="1 2">
    <name type="scientific">Hydnomerulius pinastri MD-312</name>
    <dbReference type="NCBI Taxonomy" id="994086"/>
    <lineage>
        <taxon>Eukaryota</taxon>
        <taxon>Fungi</taxon>
        <taxon>Dikarya</taxon>
        <taxon>Basidiomycota</taxon>
        <taxon>Agaricomycotina</taxon>
        <taxon>Agaricomycetes</taxon>
        <taxon>Agaricomycetidae</taxon>
        <taxon>Boletales</taxon>
        <taxon>Boletales incertae sedis</taxon>
        <taxon>Leucogyrophana</taxon>
    </lineage>
</organism>
<dbReference type="HOGENOM" id="CLU_021164_0_2_1"/>
<evidence type="ECO:0000313" key="1">
    <source>
        <dbReference type="EMBL" id="KIJ65158.1"/>
    </source>
</evidence>
<dbReference type="Proteomes" id="UP000053820">
    <property type="component" value="Unassembled WGS sequence"/>
</dbReference>
<dbReference type="AlphaFoldDB" id="A0A0C9WAX3"/>
<accession>A0A0C9WAX3</accession>
<name>A0A0C9WAX3_9AGAM</name>